<dbReference type="EnsemblPlants" id="Pp3c9_12460V3.3">
    <property type="protein sequence ID" value="Pp3c9_12460V3.3"/>
    <property type="gene ID" value="Pp3c9_12460"/>
</dbReference>
<gene>
    <name evidence="4" type="primary">LOC112286780</name>
    <name evidence="3" type="ORF">PHYPA_012601</name>
</gene>
<dbReference type="Gramene" id="Pp3c9_12460V3.3">
    <property type="protein sequence ID" value="Pp3c9_12460V3.3"/>
    <property type="gene ID" value="Pp3c9_12460"/>
</dbReference>
<dbReference type="PANTHER" id="PTHR46950">
    <property type="entry name" value="MAGNESIUM TRANSPORTER CORA-LIKE FAMILY PROTEIN"/>
    <property type="match status" value="1"/>
</dbReference>
<reference evidence="3 5" key="2">
    <citation type="journal article" date="2018" name="Plant J.">
        <title>The Physcomitrella patens chromosome-scale assembly reveals moss genome structure and evolution.</title>
        <authorList>
            <person name="Lang D."/>
            <person name="Ullrich K.K."/>
            <person name="Murat F."/>
            <person name="Fuchs J."/>
            <person name="Jenkins J."/>
            <person name="Haas F.B."/>
            <person name="Piednoel M."/>
            <person name="Gundlach H."/>
            <person name="Van Bel M."/>
            <person name="Meyberg R."/>
            <person name="Vives C."/>
            <person name="Morata J."/>
            <person name="Symeonidi A."/>
            <person name="Hiss M."/>
            <person name="Muchero W."/>
            <person name="Kamisugi Y."/>
            <person name="Saleh O."/>
            <person name="Blanc G."/>
            <person name="Decker E.L."/>
            <person name="van Gessel N."/>
            <person name="Grimwood J."/>
            <person name="Hayes R.D."/>
            <person name="Graham S.W."/>
            <person name="Gunter L.E."/>
            <person name="McDaniel S.F."/>
            <person name="Hoernstein S.N.W."/>
            <person name="Larsson A."/>
            <person name="Li F.W."/>
            <person name="Perroud P.F."/>
            <person name="Phillips J."/>
            <person name="Ranjan P."/>
            <person name="Rokshar D.S."/>
            <person name="Rothfels C.J."/>
            <person name="Schneider L."/>
            <person name="Shu S."/>
            <person name="Stevenson D.W."/>
            <person name="Thummler F."/>
            <person name="Tillich M."/>
            <person name="Villarreal Aguilar J.C."/>
            <person name="Widiez T."/>
            <person name="Wong G.K."/>
            <person name="Wymore A."/>
            <person name="Zhang Y."/>
            <person name="Zimmer A.D."/>
            <person name="Quatrano R.S."/>
            <person name="Mayer K.F.X."/>
            <person name="Goodstein D."/>
            <person name="Casacuberta J.M."/>
            <person name="Vandepoele K."/>
            <person name="Reski R."/>
            <person name="Cuming A.C."/>
            <person name="Tuskan G.A."/>
            <person name="Maumus F."/>
            <person name="Salse J."/>
            <person name="Schmutz J."/>
            <person name="Rensing S.A."/>
        </authorList>
    </citation>
    <scope>NUCLEOTIDE SEQUENCE [LARGE SCALE GENOMIC DNA]</scope>
    <source>
        <strain evidence="4 5">cv. Gransden 2004</strain>
    </source>
</reference>
<dbReference type="eggNOG" id="ENOG502QR0C">
    <property type="taxonomic scope" value="Eukaryota"/>
</dbReference>
<protein>
    <recommendedName>
        <fullName evidence="6">Magnesium transporter CorA-like family protein</fullName>
    </recommendedName>
</protein>
<sequence length="592" mass="66984">MDNHRSREWRDSPGPHACPSTPPSLHTHKLWCTGTLDLWRDGLICAYEFIPAPAKNFKVAGDFGNQSGRVQGRFDCDLSVKHPYDYLGIDLNRSHDSFGEVSEVSHADSCADSLDTEVQGFVVRESLLKDEGNTSLPRASSSPRTSRDHRWNGKKDYGSQWVPIGWSRLSELFQALQGDPMWGNDDILSDEDDSLAVADVAYPYWQKRNGPTFWCHVDARHSNIAKFFGSTCWLHPAVSVALRDEKRLISDRMKHLLYEVPVRVAGGLLFELTGHSIGDPNRDEEDVPVVLRSWYSQNFLITSMHVKGVIDHLNVLGVLEVQDLLGASGPEAPKSTQDVIAQIASRLARWDDRMSRKHYFGAADEVELKYVNRKWNEDLALLSIILNREIRHLATQVIRIKWSLHARHEILHELMMHLKEENALKVLMMVEKQTREMLEEQEAVRNRLFTVQDVMQSNAREKLQQKSLRVQHNLAVIGGGGLLLSIIVGLFGINLDGIPGGSDNPHAFAIFATGLFLLGAIVIAIGIRWLGFKRLPSEDDIISRKAELEEFIVKFQKAAEAHEKIRHVSSDSSMRDVHVKIQKSNDHYVLLQ</sequence>
<feature type="transmembrane region" description="Helical" evidence="2">
    <location>
        <begin position="507"/>
        <end position="527"/>
    </location>
</feature>
<reference evidence="3 5" key="1">
    <citation type="journal article" date="2008" name="Science">
        <title>The Physcomitrella genome reveals evolutionary insights into the conquest of land by plants.</title>
        <authorList>
            <person name="Rensing S."/>
            <person name="Lang D."/>
            <person name="Zimmer A."/>
            <person name="Terry A."/>
            <person name="Salamov A."/>
            <person name="Shapiro H."/>
            <person name="Nishiyama T."/>
            <person name="Perroud P.-F."/>
            <person name="Lindquist E."/>
            <person name="Kamisugi Y."/>
            <person name="Tanahashi T."/>
            <person name="Sakakibara K."/>
            <person name="Fujita T."/>
            <person name="Oishi K."/>
            <person name="Shin-I T."/>
            <person name="Kuroki Y."/>
            <person name="Toyoda A."/>
            <person name="Suzuki Y."/>
            <person name="Hashimoto A."/>
            <person name="Yamaguchi K."/>
            <person name="Sugano A."/>
            <person name="Kohara Y."/>
            <person name="Fujiyama A."/>
            <person name="Anterola A."/>
            <person name="Aoki S."/>
            <person name="Ashton N."/>
            <person name="Barbazuk W.B."/>
            <person name="Barker E."/>
            <person name="Bennetzen J."/>
            <person name="Bezanilla M."/>
            <person name="Blankenship R."/>
            <person name="Cho S.H."/>
            <person name="Dutcher S."/>
            <person name="Estelle M."/>
            <person name="Fawcett J.A."/>
            <person name="Gundlach H."/>
            <person name="Hanada K."/>
            <person name="Heyl A."/>
            <person name="Hicks K.A."/>
            <person name="Hugh J."/>
            <person name="Lohr M."/>
            <person name="Mayer K."/>
            <person name="Melkozernov A."/>
            <person name="Murata T."/>
            <person name="Nelson D."/>
            <person name="Pils B."/>
            <person name="Prigge M."/>
            <person name="Reiss B."/>
            <person name="Renner T."/>
            <person name="Rombauts S."/>
            <person name="Rushton P."/>
            <person name="Sanderfoot A."/>
            <person name="Schween G."/>
            <person name="Shiu S.-H."/>
            <person name="Stueber K."/>
            <person name="Theodoulou F.L."/>
            <person name="Tu H."/>
            <person name="Van de Peer Y."/>
            <person name="Verrier P.J."/>
            <person name="Waters E."/>
            <person name="Wood A."/>
            <person name="Yang L."/>
            <person name="Cove D."/>
            <person name="Cuming A."/>
            <person name="Hasebe M."/>
            <person name="Lucas S."/>
            <person name="Mishler D.B."/>
            <person name="Reski R."/>
            <person name="Grigoriev I."/>
            <person name="Quatrano R.S."/>
            <person name="Boore J.L."/>
        </authorList>
    </citation>
    <scope>NUCLEOTIDE SEQUENCE [LARGE SCALE GENOMIC DNA]</scope>
    <source>
        <strain evidence="4 5">cv. Gransden 2004</strain>
    </source>
</reference>
<dbReference type="RefSeq" id="XP_024384802.1">
    <property type="nucleotide sequence ID" value="XM_024529034.2"/>
</dbReference>
<dbReference type="PANTHER" id="PTHR46950:SF2">
    <property type="entry name" value="MAGNESIUM TRANSPORTER CORA-LIKE FAMILY PROTEIN"/>
    <property type="match status" value="1"/>
</dbReference>
<feature type="compositionally biased region" description="Basic and acidic residues" evidence="1">
    <location>
        <begin position="1"/>
        <end position="13"/>
    </location>
</feature>
<dbReference type="AlphaFoldDB" id="A9RUJ9"/>
<keyword evidence="2" id="KW-0812">Transmembrane</keyword>
<dbReference type="KEGG" id="ppp:112286780"/>
<evidence type="ECO:0000313" key="5">
    <source>
        <dbReference type="Proteomes" id="UP000006727"/>
    </source>
</evidence>
<dbReference type="HOGENOM" id="CLU_024835_1_0_1"/>
<evidence type="ECO:0000256" key="2">
    <source>
        <dbReference type="SAM" id="Phobius"/>
    </source>
</evidence>
<dbReference type="GO" id="GO:0016020">
    <property type="term" value="C:membrane"/>
    <property type="evidence" value="ECO:0007669"/>
    <property type="project" value="InterPro"/>
</dbReference>
<evidence type="ECO:0000256" key="1">
    <source>
        <dbReference type="SAM" id="MobiDB-lite"/>
    </source>
</evidence>
<dbReference type="GeneID" id="112286780"/>
<dbReference type="EMBL" id="ABEU02000009">
    <property type="protein sequence ID" value="PNR48128.1"/>
    <property type="molecule type" value="Genomic_DNA"/>
</dbReference>
<evidence type="ECO:0000313" key="4">
    <source>
        <dbReference type="EnsemblPlants" id="Pp3c9_12460V3.1"/>
    </source>
</evidence>
<dbReference type="EnsemblPlants" id="Pp3c9_12460V3.1">
    <property type="protein sequence ID" value="Pp3c9_12460V3.1"/>
    <property type="gene ID" value="Pp3c9_12460"/>
</dbReference>
<keyword evidence="2" id="KW-1133">Transmembrane helix</keyword>
<dbReference type="EnsemblPlants" id="Pp3c9_12460V3.2">
    <property type="protein sequence ID" value="Pp3c9_12460V3.2"/>
    <property type="gene ID" value="Pp3c9_12460"/>
</dbReference>
<feature type="transmembrane region" description="Helical" evidence="2">
    <location>
        <begin position="474"/>
        <end position="495"/>
    </location>
</feature>
<dbReference type="FunCoup" id="A9RUJ9">
    <property type="interactions" value="1016"/>
</dbReference>
<evidence type="ECO:0000313" key="3">
    <source>
        <dbReference type="EMBL" id="PNR48128.1"/>
    </source>
</evidence>
<dbReference type="InterPro" id="IPR002523">
    <property type="entry name" value="MgTranspt_CorA/ZnTranspt_ZntB"/>
</dbReference>
<dbReference type="OMA" id="GEQKVME"/>
<proteinExistence type="predicted"/>
<keyword evidence="5" id="KW-1185">Reference proteome</keyword>
<dbReference type="OrthoDB" id="1931410at2759"/>
<dbReference type="PaxDb" id="3218-PP1S29_196V6.1"/>
<accession>A9RUJ9</accession>
<dbReference type="Proteomes" id="UP000006727">
    <property type="component" value="Chromosome 9"/>
</dbReference>
<evidence type="ECO:0008006" key="6">
    <source>
        <dbReference type="Google" id="ProtNLM"/>
    </source>
</evidence>
<dbReference type="Pfam" id="PF01544">
    <property type="entry name" value="CorA"/>
    <property type="match status" value="1"/>
</dbReference>
<dbReference type="Gramene" id="Pp3c9_12460V3.2">
    <property type="protein sequence ID" value="Pp3c9_12460V3.2"/>
    <property type="gene ID" value="Pp3c9_12460"/>
</dbReference>
<organism evidence="3">
    <name type="scientific">Physcomitrium patens</name>
    <name type="common">Spreading-leaved earth moss</name>
    <name type="synonym">Physcomitrella patens</name>
    <dbReference type="NCBI Taxonomy" id="3218"/>
    <lineage>
        <taxon>Eukaryota</taxon>
        <taxon>Viridiplantae</taxon>
        <taxon>Streptophyta</taxon>
        <taxon>Embryophyta</taxon>
        <taxon>Bryophyta</taxon>
        <taxon>Bryophytina</taxon>
        <taxon>Bryopsida</taxon>
        <taxon>Funariidae</taxon>
        <taxon>Funariales</taxon>
        <taxon>Funariaceae</taxon>
        <taxon>Physcomitrium</taxon>
    </lineage>
</organism>
<reference evidence="4" key="3">
    <citation type="submission" date="2020-12" db="UniProtKB">
        <authorList>
            <consortium name="EnsemblPlants"/>
        </authorList>
    </citation>
    <scope>IDENTIFICATION</scope>
</reference>
<dbReference type="Gramene" id="Pp3c9_12460V3.1">
    <property type="protein sequence ID" value="Pp3c9_12460V3.1"/>
    <property type="gene ID" value="Pp3c9_12460"/>
</dbReference>
<feature type="region of interest" description="Disordered" evidence="1">
    <location>
        <begin position="1"/>
        <end position="22"/>
    </location>
</feature>
<dbReference type="STRING" id="3218.A9RUJ9"/>
<dbReference type="GO" id="GO:0046873">
    <property type="term" value="F:metal ion transmembrane transporter activity"/>
    <property type="evidence" value="ECO:0007669"/>
    <property type="project" value="InterPro"/>
</dbReference>
<name>A9RUJ9_PHYPA</name>
<keyword evidence="2" id="KW-0472">Membrane</keyword>
<feature type="region of interest" description="Disordered" evidence="1">
    <location>
        <begin position="132"/>
        <end position="152"/>
    </location>
</feature>
<feature type="compositionally biased region" description="Polar residues" evidence="1">
    <location>
        <begin position="133"/>
        <end position="144"/>
    </location>
</feature>